<accession>A0ABP9CZD2</accession>
<feature type="chain" id="PRO_5046416028" evidence="1">
    <location>
        <begin position="22"/>
        <end position="68"/>
    </location>
</feature>
<dbReference type="Proteomes" id="UP001500839">
    <property type="component" value="Unassembled WGS sequence"/>
</dbReference>
<gene>
    <name evidence="2" type="ORF">GCM10023353_32290</name>
</gene>
<evidence type="ECO:0000313" key="2">
    <source>
        <dbReference type="EMBL" id="GAA4821521.1"/>
    </source>
</evidence>
<reference evidence="3" key="1">
    <citation type="journal article" date="2019" name="Int. J. Syst. Evol. Microbiol.">
        <title>The Global Catalogue of Microorganisms (GCM) 10K type strain sequencing project: providing services to taxonomists for standard genome sequencing and annotation.</title>
        <authorList>
            <consortium name="The Broad Institute Genomics Platform"/>
            <consortium name="The Broad Institute Genome Sequencing Center for Infectious Disease"/>
            <person name="Wu L."/>
            <person name="Ma J."/>
        </authorList>
    </citation>
    <scope>NUCLEOTIDE SEQUENCE [LARGE SCALE GENOMIC DNA]</scope>
    <source>
        <strain evidence="3">JCM 18542</strain>
    </source>
</reference>
<keyword evidence="1" id="KW-0732">Signal</keyword>
<organism evidence="2 3">
    <name type="scientific">Tomitella cavernea</name>
    <dbReference type="NCBI Taxonomy" id="1387982"/>
    <lineage>
        <taxon>Bacteria</taxon>
        <taxon>Bacillati</taxon>
        <taxon>Actinomycetota</taxon>
        <taxon>Actinomycetes</taxon>
        <taxon>Mycobacteriales</taxon>
        <taxon>Tomitella</taxon>
    </lineage>
</organism>
<feature type="signal peptide" evidence="1">
    <location>
        <begin position="1"/>
        <end position="21"/>
    </location>
</feature>
<protein>
    <submittedName>
        <fullName evidence="2">Uncharacterized protein</fullName>
    </submittedName>
</protein>
<sequence length="68" mass="7118">MTICAASVPRGAMVCSTVTHAMNAATNRAVAIATARTERARLIQLTDLDPGVADHRAITVSIDRNRGG</sequence>
<keyword evidence="3" id="KW-1185">Reference proteome</keyword>
<dbReference type="EMBL" id="BAABKQ010000001">
    <property type="protein sequence ID" value="GAA4821521.1"/>
    <property type="molecule type" value="Genomic_DNA"/>
</dbReference>
<evidence type="ECO:0000256" key="1">
    <source>
        <dbReference type="SAM" id="SignalP"/>
    </source>
</evidence>
<comment type="caution">
    <text evidence="2">The sequence shown here is derived from an EMBL/GenBank/DDBJ whole genome shotgun (WGS) entry which is preliminary data.</text>
</comment>
<name>A0ABP9CZD2_9ACTN</name>
<proteinExistence type="predicted"/>
<evidence type="ECO:0000313" key="3">
    <source>
        <dbReference type="Proteomes" id="UP001500839"/>
    </source>
</evidence>